<evidence type="ECO:0000256" key="2">
    <source>
        <dbReference type="SAM" id="MobiDB-lite"/>
    </source>
</evidence>
<proteinExistence type="inferred from homology"/>
<dbReference type="Proteomes" id="UP000000960">
    <property type="component" value="Chromosome"/>
</dbReference>
<dbReference type="AlphaFoldDB" id="C8W9P7"/>
<evidence type="ECO:0000313" key="4">
    <source>
        <dbReference type="EMBL" id="ACV50835.1"/>
    </source>
</evidence>
<dbReference type="EMBL" id="CP001721">
    <property type="protein sequence ID" value="ACV50835.1"/>
    <property type="molecule type" value="Genomic_DNA"/>
</dbReference>
<dbReference type="InterPro" id="IPR055247">
    <property type="entry name" value="InsJ-like_HTH"/>
</dbReference>
<reference evidence="4 5" key="1">
    <citation type="journal article" date="2009" name="Stand. Genomic Sci.">
        <title>Complete genome sequence of Atopobium parvulum type strain (IPP 1246).</title>
        <authorList>
            <person name="Copeland A."/>
            <person name="Sikorski J."/>
            <person name="Lapidus A."/>
            <person name="Nolan M."/>
            <person name="Del Rio T.G."/>
            <person name="Lucas S."/>
            <person name="Chen F."/>
            <person name="Tice H."/>
            <person name="Pitluck S."/>
            <person name="Cheng J.F."/>
            <person name="Pukall R."/>
            <person name="Chertkov O."/>
            <person name="Brettin T."/>
            <person name="Han C."/>
            <person name="Detter J.C."/>
            <person name="Kuske C."/>
            <person name="Bruce D."/>
            <person name="Goodwin L."/>
            <person name="Ivanova N."/>
            <person name="Mavromatis K."/>
            <person name="Mikhailova N."/>
            <person name="Chen A."/>
            <person name="Palaniappan K."/>
            <person name="Chain P."/>
            <person name="Rohde M."/>
            <person name="Goker M."/>
            <person name="Bristow J."/>
            <person name="Eisen J.A."/>
            <person name="Markowitz V."/>
            <person name="Hugenholtz P."/>
            <person name="Kyrpides N.C."/>
            <person name="Klenk H.P."/>
            <person name="Detter J.C."/>
        </authorList>
    </citation>
    <scope>NUCLEOTIDE SEQUENCE [LARGE SCALE GENOMIC DNA]</scope>
    <source>
        <strain evidence="5">ATCC 33793 / DSM 20469 / CCUG 32760 / JCM 10300 / KCTC 3663 / VPI 0546 / 1246</strain>
    </source>
</reference>
<dbReference type="RefSeq" id="WP_012808493.1">
    <property type="nucleotide sequence ID" value="NC_013203.1"/>
</dbReference>
<evidence type="ECO:0000313" key="5">
    <source>
        <dbReference type="Proteomes" id="UP000000960"/>
    </source>
</evidence>
<keyword evidence="5" id="KW-1185">Reference proteome</keyword>
<name>C8W9P7_LANP1</name>
<dbReference type="InterPro" id="IPR036388">
    <property type="entry name" value="WH-like_DNA-bd_sf"/>
</dbReference>
<dbReference type="Pfam" id="PF13518">
    <property type="entry name" value="HTH_28"/>
    <property type="match status" value="1"/>
</dbReference>
<comment type="similarity">
    <text evidence="1">Belongs to the IS150/IS1296 orfA family.</text>
</comment>
<dbReference type="eggNOG" id="COG2963">
    <property type="taxonomic scope" value="Bacteria"/>
</dbReference>
<dbReference type="HOGENOM" id="CLU_027402_17_1_11"/>
<dbReference type="GO" id="GO:0043565">
    <property type="term" value="F:sequence-specific DNA binding"/>
    <property type="evidence" value="ECO:0007669"/>
    <property type="project" value="InterPro"/>
</dbReference>
<gene>
    <name evidence="4" type="ordered locus">Apar_0404</name>
</gene>
<feature type="domain" description="Insertion element IS150 protein InsJ-like helix-turn-helix" evidence="3">
    <location>
        <begin position="70"/>
        <end position="124"/>
    </location>
</feature>
<sequence length="165" mass="18717">MRMDRRVKHDIEVRKKAAELFDAGMGSRAVASTLSVPLPTVKVWQHIYHAFGSEVLLTMDGKQAKYTYEQKVAAARAVIEGGMTKTEAMAKFKIMSLAPLERWCRLYRTGGAEALKPKPKGRPKGSKSKPQKRTREQELEERCLRLETEVAYLKKLRALVEKGEL</sequence>
<feature type="region of interest" description="Disordered" evidence="2">
    <location>
        <begin position="114"/>
        <end position="140"/>
    </location>
</feature>
<feature type="compositionally biased region" description="Basic residues" evidence="2">
    <location>
        <begin position="117"/>
        <end position="132"/>
    </location>
</feature>
<dbReference type="InterPro" id="IPR052057">
    <property type="entry name" value="IS150/IS1296_orfA-like"/>
</dbReference>
<dbReference type="PANTHER" id="PTHR33795">
    <property type="entry name" value="INSERTION ELEMENT IS150 PROTEIN INSJ"/>
    <property type="match status" value="1"/>
</dbReference>
<dbReference type="KEGG" id="apv:Apar_0404"/>
<organism evidence="4 5">
    <name type="scientific">Lancefieldella parvula (strain ATCC 33793 / DSM 20469 / CCUG 32760 / JCM 10300 / KCTC 3663 / VPI 0546 / 1246)</name>
    <name type="common">Atopobium parvulum</name>
    <dbReference type="NCBI Taxonomy" id="521095"/>
    <lineage>
        <taxon>Bacteria</taxon>
        <taxon>Bacillati</taxon>
        <taxon>Actinomycetota</taxon>
        <taxon>Coriobacteriia</taxon>
        <taxon>Coriobacteriales</taxon>
        <taxon>Atopobiaceae</taxon>
        <taxon>Lancefieldella</taxon>
    </lineage>
</organism>
<dbReference type="SUPFAM" id="SSF48295">
    <property type="entry name" value="TrpR-like"/>
    <property type="match status" value="1"/>
</dbReference>
<dbReference type="PANTHER" id="PTHR33795:SF1">
    <property type="entry name" value="INSERTION ELEMENT IS150 PROTEIN INSJ"/>
    <property type="match status" value="1"/>
</dbReference>
<dbReference type="GeneID" id="300551535"/>
<protein>
    <recommendedName>
        <fullName evidence="3">Insertion element IS150 protein InsJ-like helix-turn-helix domain-containing protein</fullName>
    </recommendedName>
</protein>
<dbReference type="STRING" id="521095.Apar_0404"/>
<accession>C8W9P7</accession>
<dbReference type="InterPro" id="IPR010921">
    <property type="entry name" value="Trp_repressor/repl_initiator"/>
</dbReference>
<evidence type="ECO:0000256" key="1">
    <source>
        <dbReference type="ARBA" id="ARBA00038232"/>
    </source>
</evidence>
<dbReference type="Gene3D" id="1.10.10.10">
    <property type="entry name" value="Winged helix-like DNA-binding domain superfamily/Winged helix DNA-binding domain"/>
    <property type="match status" value="1"/>
</dbReference>
<evidence type="ECO:0000259" key="3">
    <source>
        <dbReference type="Pfam" id="PF13518"/>
    </source>
</evidence>
<dbReference type="OrthoDB" id="3233355at2"/>